<dbReference type="InterPro" id="IPR001888">
    <property type="entry name" value="Transposase_1"/>
</dbReference>
<accession>A0A0B7B726</accession>
<evidence type="ECO:0000313" key="1">
    <source>
        <dbReference type="EMBL" id="CEK89139.1"/>
    </source>
</evidence>
<dbReference type="GO" id="GO:0003676">
    <property type="term" value="F:nucleic acid binding"/>
    <property type="evidence" value="ECO:0007669"/>
    <property type="project" value="InterPro"/>
</dbReference>
<name>A0A0B7B726_9EUPU</name>
<proteinExistence type="predicted"/>
<sequence length="54" mass="6318">MEGHHLQSPRRKKFKVTPFAGKVMNNVFWDIEDVILVHVMPRGEAINSQDYITH</sequence>
<organism evidence="1">
    <name type="scientific">Arion vulgaris</name>
    <dbReference type="NCBI Taxonomy" id="1028688"/>
    <lineage>
        <taxon>Eukaryota</taxon>
        <taxon>Metazoa</taxon>
        <taxon>Spiralia</taxon>
        <taxon>Lophotrochozoa</taxon>
        <taxon>Mollusca</taxon>
        <taxon>Gastropoda</taxon>
        <taxon>Heterobranchia</taxon>
        <taxon>Euthyneura</taxon>
        <taxon>Panpulmonata</taxon>
        <taxon>Eupulmonata</taxon>
        <taxon>Stylommatophora</taxon>
        <taxon>Helicina</taxon>
        <taxon>Arionoidea</taxon>
        <taxon>Arionidae</taxon>
        <taxon>Arion</taxon>
    </lineage>
</organism>
<dbReference type="Gene3D" id="3.30.420.10">
    <property type="entry name" value="Ribonuclease H-like superfamily/Ribonuclease H"/>
    <property type="match status" value="1"/>
</dbReference>
<reference evidence="1" key="1">
    <citation type="submission" date="2014-12" db="EMBL/GenBank/DDBJ databases">
        <title>Insight into the proteome of Arion vulgaris.</title>
        <authorList>
            <person name="Aradska J."/>
            <person name="Bulat T."/>
            <person name="Smidak R."/>
            <person name="Sarate P."/>
            <person name="Gangsoo J."/>
            <person name="Sialana F."/>
            <person name="Bilban M."/>
            <person name="Lubec G."/>
        </authorList>
    </citation>
    <scope>NUCLEOTIDE SEQUENCE</scope>
    <source>
        <tissue evidence="1">Skin</tissue>
    </source>
</reference>
<protein>
    <submittedName>
        <fullName evidence="1">Uncharacterized protein</fullName>
    </submittedName>
</protein>
<gene>
    <name evidence="1" type="primary">ORF169217</name>
</gene>
<dbReference type="InterPro" id="IPR036397">
    <property type="entry name" value="RNaseH_sf"/>
</dbReference>
<dbReference type="AlphaFoldDB" id="A0A0B7B726"/>
<dbReference type="Pfam" id="PF01359">
    <property type="entry name" value="Transposase_1"/>
    <property type="match status" value="1"/>
</dbReference>
<dbReference type="EMBL" id="HACG01042274">
    <property type="protein sequence ID" value="CEK89139.1"/>
    <property type="molecule type" value="Transcribed_RNA"/>
</dbReference>